<keyword evidence="5" id="KW-0378">Hydrolase</keyword>
<evidence type="ECO:0000256" key="6">
    <source>
        <dbReference type="ARBA" id="ARBA00022807"/>
    </source>
</evidence>
<dbReference type="Gene3D" id="3.40.395.10">
    <property type="entry name" value="Adenoviral Proteinase, Chain A"/>
    <property type="match status" value="1"/>
</dbReference>
<evidence type="ECO:0000256" key="7">
    <source>
        <dbReference type="ARBA" id="ARBA00022833"/>
    </source>
</evidence>
<keyword evidence="2" id="KW-0645">Protease</keyword>
<evidence type="ECO:0000256" key="5">
    <source>
        <dbReference type="ARBA" id="ARBA00022801"/>
    </source>
</evidence>
<reference evidence="10" key="1">
    <citation type="submission" date="2022-08" db="EMBL/GenBank/DDBJ databases">
        <authorList>
            <person name="Marques A."/>
        </authorList>
    </citation>
    <scope>NUCLEOTIDE SEQUENCE</scope>
    <source>
        <strain evidence="10">RhyPub2mFocal</strain>
        <tissue evidence="10">Leaves</tissue>
    </source>
</reference>
<dbReference type="GO" id="GO:0006508">
    <property type="term" value="P:proteolysis"/>
    <property type="evidence" value="ECO:0007669"/>
    <property type="project" value="UniProtKB-KW"/>
</dbReference>
<dbReference type="EMBL" id="JAMFTS010000002">
    <property type="protein sequence ID" value="KAJ4795280.1"/>
    <property type="molecule type" value="Genomic_DNA"/>
</dbReference>
<proteinExistence type="inferred from homology"/>
<keyword evidence="6" id="KW-0788">Thiol protease</keyword>
<protein>
    <submittedName>
        <fullName evidence="10">Cysteine proteinases superfamily protein</fullName>
    </submittedName>
</protein>
<comment type="caution">
    <text evidence="10">The sequence shown here is derived from an EMBL/GenBank/DDBJ whole genome shotgun (WGS) entry which is preliminary data.</text>
</comment>
<keyword evidence="7" id="KW-0862">Zinc</keyword>
<dbReference type="InterPro" id="IPR003653">
    <property type="entry name" value="Peptidase_C48_C"/>
</dbReference>
<dbReference type="PANTHER" id="PTHR46915:SF6">
    <property type="entry name" value="CYSTEINE PROTEINASES SUPERFAMILY PROTEIN"/>
    <property type="match status" value="1"/>
</dbReference>
<dbReference type="GO" id="GO:0008270">
    <property type="term" value="F:zinc ion binding"/>
    <property type="evidence" value="ECO:0007669"/>
    <property type="project" value="UniProtKB-KW"/>
</dbReference>
<evidence type="ECO:0000256" key="4">
    <source>
        <dbReference type="ARBA" id="ARBA00022771"/>
    </source>
</evidence>
<dbReference type="GO" id="GO:0003677">
    <property type="term" value="F:DNA binding"/>
    <property type="evidence" value="ECO:0007669"/>
    <property type="project" value="InterPro"/>
</dbReference>
<organism evidence="10 11">
    <name type="scientific">Rhynchospora pubera</name>
    <dbReference type="NCBI Taxonomy" id="906938"/>
    <lineage>
        <taxon>Eukaryota</taxon>
        <taxon>Viridiplantae</taxon>
        <taxon>Streptophyta</taxon>
        <taxon>Embryophyta</taxon>
        <taxon>Tracheophyta</taxon>
        <taxon>Spermatophyta</taxon>
        <taxon>Magnoliopsida</taxon>
        <taxon>Liliopsida</taxon>
        <taxon>Poales</taxon>
        <taxon>Cyperaceae</taxon>
        <taxon>Cyperoideae</taxon>
        <taxon>Rhynchosporeae</taxon>
        <taxon>Rhynchospora</taxon>
    </lineage>
</organism>
<dbReference type="InterPro" id="IPR038765">
    <property type="entry name" value="Papain-like_cys_pep_sf"/>
</dbReference>
<evidence type="ECO:0000259" key="9">
    <source>
        <dbReference type="PROSITE" id="PS50600"/>
    </source>
</evidence>
<dbReference type="PANTHER" id="PTHR46915">
    <property type="entry name" value="UBIQUITIN-LIKE PROTEASE 4-RELATED"/>
    <property type="match status" value="1"/>
</dbReference>
<evidence type="ECO:0000313" key="10">
    <source>
        <dbReference type="EMBL" id="KAJ4795280.1"/>
    </source>
</evidence>
<feature type="region of interest" description="Disordered" evidence="8">
    <location>
        <begin position="1"/>
        <end position="30"/>
    </location>
</feature>
<dbReference type="Pfam" id="PF02892">
    <property type="entry name" value="zf-BED"/>
    <property type="match status" value="1"/>
</dbReference>
<name>A0AAV8FT56_9POAL</name>
<dbReference type="GO" id="GO:0016926">
    <property type="term" value="P:protein desumoylation"/>
    <property type="evidence" value="ECO:0007669"/>
    <property type="project" value="UniProtKB-ARBA"/>
</dbReference>
<dbReference type="Proteomes" id="UP001140206">
    <property type="component" value="Chromosome 2"/>
</dbReference>
<feature type="compositionally biased region" description="Polar residues" evidence="8">
    <location>
        <begin position="1"/>
        <end position="12"/>
    </location>
</feature>
<evidence type="ECO:0000256" key="3">
    <source>
        <dbReference type="ARBA" id="ARBA00022723"/>
    </source>
</evidence>
<feature type="compositionally biased region" description="Basic residues" evidence="8">
    <location>
        <begin position="86"/>
        <end position="102"/>
    </location>
</feature>
<keyword evidence="11" id="KW-1185">Reference proteome</keyword>
<sequence>MSTSQSATSSEKLTVPPNLTDPGWQYGDKKGPNTVVCRLCGKKTSGGISRLKKHIAHVKGDITPCPNSTEEMKRVIREYLEASEKKKSKKPARYVSTKRRKRSSSEDPSSSSDGIEFDSLPQVRHTRKLRNAGKKLDTDIFESFLEDLWSKISVEKRMSCAYFDSLWFSLYKKDHTRAKVLQWIKDKNVFSRNYTFVPIVCWNHWSLLILCHFGEIDCLRTRRPCMLLLDSLLGAEPKRLEPDIRKFIIIISIPIHIFYSHLQNTEVCCVFVKIRFVFDVFESEGRKESRKCISDIPLLIPKVPQQRNGDECGSYVLYFIYRFVESAPSNFTQQGYPYFLTEEWFTEDDFDNFSKEIETFSMSKKKSVSQEMDATKRSSPSPVQCEIHTGNNIIEID</sequence>
<evidence type="ECO:0000256" key="8">
    <source>
        <dbReference type="SAM" id="MobiDB-lite"/>
    </source>
</evidence>
<dbReference type="AlphaFoldDB" id="A0AAV8FT56"/>
<comment type="similarity">
    <text evidence="1">Belongs to the peptidase C48 family.</text>
</comment>
<evidence type="ECO:0000256" key="2">
    <source>
        <dbReference type="ARBA" id="ARBA00022670"/>
    </source>
</evidence>
<dbReference type="Pfam" id="PF02902">
    <property type="entry name" value="Peptidase_C48"/>
    <property type="match status" value="1"/>
</dbReference>
<evidence type="ECO:0000256" key="1">
    <source>
        <dbReference type="ARBA" id="ARBA00005234"/>
    </source>
</evidence>
<keyword evidence="3" id="KW-0479">Metal-binding</keyword>
<evidence type="ECO:0000313" key="11">
    <source>
        <dbReference type="Proteomes" id="UP001140206"/>
    </source>
</evidence>
<keyword evidence="4" id="KW-0863">Zinc-finger</keyword>
<dbReference type="SUPFAM" id="SSF54001">
    <property type="entry name" value="Cysteine proteinases"/>
    <property type="match status" value="1"/>
</dbReference>
<dbReference type="InterPro" id="IPR003656">
    <property type="entry name" value="Znf_BED"/>
</dbReference>
<dbReference type="GO" id="GO:0008234">
    <property type="term" value="F:cysteine-type peptidase activity"/>
    <property type="evidence" value="ECO:0007669"/>
    <property type="project" value="UniProtKB-KW"/>
</dbReference>
<gene>
    <name evidence="10" type="ORF">LUZ62_046526</name>
</gene>
<dbReference type="PROSITE" id="PS50600">
    <property type="entry name" value="ULP_PROTEASE"/>
    <property type="match status" value="1"/>
</dbReference>
<feature type="domain" description="Ubiquitin-like protease family profile" evidence="9">
    <location>
        <begin position="119"/>
        <end position="323"/>
    </location>
</feature>
<accession>A0AAV8FT56</accession>
<feature type="region of interest" description="Disordered" evidence="8">
    <location>
        <begin position="83"/>
        <end position="117"/>
    </location>
</feature>